<evidence type="ECO:0000313" key="2">
    <source>
        <dbReference type="EMBL" id="POM70670.1"/>
    </source>
</evidence>
<gene>
    <name evidence="2" type="ORF">PHPALM_12859</name>
</gene>
<accession>A0A2P4XYP0</accession>
<dbReference type="AlphaFoldDB" id="A0A2P4XYP0"/>
<keyword evidence="3" id="KW-1185">Reference proteome</keyword>
<proteinExistence type="predicted"/>
<evidence type="ECO:0000256" key="1">
    <source>
        <dbReference type="SAM" id="MobiDB-lite"/>
    </source>
</evidence>
<dbReference type="EMBL" id="NCKW01006855">
    <property type="protein sequence ID" value="POM70670.1"/>
    <property type="molecule type" value="Genomic_DNA"/>
</dbReference>
<feature type="region of interest" description="Disordered" evidence="1">
    <location>
        <begin position="51"/>
        <end position="79"/>
    </location>
</feature>
<dbReference type="OrthoDB" id="128478at2759"/>
<dbReference type="Proteomes" id="UP000237271">
    <property type="component" value="Unassembled WGS sequence"/>
</dbReference>
<comment type="caution">
    <text evidence="2">The sequence shown here is derived from an EMBL/GenBank/DDBJ whole genome shotgun (WGS) entry which is preliminary data.</text>
</comment>
<name>A0A2P4XYP0_9STRA</name>
<protein>
    <submittedName>
        <fullName evidence="2">Uncharacterized protein</fullName>
    </submittedName>
</protein>
<evidence type="ECO:0000313" key="3">
    <source>
        <dbReference type="Proteomes" id="UP000237271"/>
    </source>
</evidence>
<reference evidence="2 3" key="1">
    <citation type="journal article" date="2017" name="Genome Biol. Evol.">
        <title>Phytophthora megakarya and P. palmivora, closely related causal agents of cacao black pod rot, underwent increases in genome sizes and gene numbers by different mechanisms.</title>
        <authorList>
            <person name="Ali S.S."/>
            <person name="Shao J."/>
            <person name="Lary D.J."/>
            <person name="Kronmiller B."/>
            <person name="Shen D."/>
            <person name="Strem M.D."/>
            <person name="Amoako-Attah I."/>
            <person name="Akrofi A.Y."/>
            <person name="Begoude B.A."/>
            <person name="Ten Hoopen G.M."/>
            <person name="Coulibaly K."/>
            <person name="Kebe B.I."/>
            <person name="Melnick R.L."/>
            <person name="Guiltinan M.J."/>
            <person name="Tyler B.M."/>
            <person name="Meinhardt L.W."/>
            <person name="Bailey B.A."/>
        </authorList>
    </citation>
    <scope>NUCLEOTIDE SEQUENCE [LARGE SCALE GENOMIC DNA]</scope>
    <source>
        <strain evidence="3">sbr112.9</strain>
    </source>
</reference>
<sequence>MLPAYEQIKDGLEATRREHVEHFIKTLNDRDLADQLAVLCPADADALEDTLRSRQRATARQGKAHAGSSRFRQKGTTTP</sequence>
<organism evidence="2 3">
    <name type="scientific">Phytophthora palmivora</name>
    <dbReference type="NCBI Taxonomy" id="4796"/>
    <lineage>
        <taxon>Eukaryota</taxon>
        <taxon>Sar</taxon>
        <taxon>Stramenopiles</taxon>
        <taxon>Oomycota</taxon>
        <taxon>Peronosporomycetes</taxon>
        <taxon>Peronosporales</taxon>
        <taxon>Peronosporaceae</taxon>
        <taxon>Phytophthora</taxon>
    </lineage>
</organism>